<feature type="transmembrane region" description="Helical" evidence="6">
    <location>
        <begin position="208"/>
        <end position="228"/>
    </location>
</feature>
<evidence type="ECO:0000256" key="3">
    <source>
        <dbReference type="ARBA" id="ARBA00022989"/>
    </source>
</evidence>
<dbReference type="Proteomes" id="UP001160148">
    <property type="component" value="Unassembled WGS sequence"/>
</dbReference>
<feature type="transmembrane region" description="Helical" evidence="6">
    <location>
        <begin position="313"/>
        <end position="335"/>
    </location>
</feature>
<dbReference type="FunFam" id="1.20.1250.20:FF:000532">
    <property type="entry name" value="SLC (SoLute Carrier) homolog"/>
    <property type="match status" value="1"/>
</dbReference>
<evidence type="ECO:0008006" key="9">
    <source>
        <dbReference type="Google" id="ProtNLM"/>
    </source>
</evidence>
<sequence length="492" mass="54130">MENAFENVDTVVEEVMEDLIAEVVSDSSNIETTVHLVLKDIMEMEFGHQKRTLETDTVSEECRDRRMVAIVDQLVDAMVHLVSEKLSAAPHVQPGDGNAVLRCEEEEEEKEEEEKMATSGDFEVILDGEAPTEDGAEIDEPPATQAAVSSRGRGPLYPAMSRLLASWVPVEERGRLGSLVFAGAQVGNVASMQLGGFLMRYTNSWTSVFYAFGVFGIFWLMFWFVLIYNHPNRHPFISQKEKQYLNRAINTVDPEDGKLSIPWKSIATSAPVWGLIIVQIGHDWGLFTIITDLPKYMKSVLKFSVVENGLLSGLPYIVMWLVAMGSGFIVDSMLSSQYFTVTCIRKTFVTIASVGPALGIVAASYSGCDKVLAVASFTIGMGLMGTFVPSLKVNALDLSPNYAGTLMAIVGTIGCLSGVIAPYIVGIMVPNSSMEEWRDVFWLSAAILIATNLLFLQYGSGNVQPWNEKANRQYKSSDINNENNTDSILKPL</sequence>
<evidence type="ECO:0000313" key="7">
    <source>
        <dbReference type="EMBL" id="CAI6363249.1"/>
    </source>
</evidence>
<accession>A0AAV0X609</accession>
<dbReference type="PANTHER" id="PTHR11662:SF415">
    <property type="entry name" value="AT30085P-RELATED"/>
    <property type="match status" value="1"/>
</dbReference>
<name>A0AAV0X609_9HEMI</name>
<feature type="transmembrane region" description="Helical" evidence="6">
    <location>
        <begin position="371"/>
        <end position="391"/>
    </location>
</feature>
<dbReference type="InterPro" id="IPR036259">
    <property type="entry name" value="MFS_trans_sf"/>
</dbReference>
<evidence type="ECO:0000256" key="1">
    <source>
        <dbReference type="ARBA" id="ARBA00004141"/>
    </source>
</evidence>
<dbReference type="GO" id="GO:0006820">
    <property type="term" value="P:monoatomic anion transport"/>
    <property type="evidence" value="ECO:0007669"/>
    <property type="project" value="TreeGrafter"/>
</dbReference>
<evidence type="ECO:0000256" key="5">
    <source>
        <dbReference type="SAM" id="MobiDB-lite"/>
    </source>
</evidence>
<feature type="transmembrane region" description="Helical" evidence="6">
    <location>
        <begin position="403"/>
        <end position="428"/>
    </location>
</feature>
<evidence type="ECO:0000313" key="8">
    <source>
        <dbReference type="Proteomes" id="UP001160148"/>
    </source>
</evidence>
<keyword evidence="3 6" id="KW-1133">Transmembrane helix</keyword>
<organism evidence="7 8">
    <name type="scientific">Macrosiphum euphorbiae</name>
    <name type="common">potato aphid</name>
    <dbReference type="NCBI Taxonomy" id="13131"/>
    <lineage>
        <taxon>Eukaryota</taxon>
        <taxon>Metazoa</taxon>
        <taxon>Ecdysozoa</taxon>
        <taxon>Arthropoda</taxon>
        <taxon>Hexapoda</taxon>
        <taxon>Insecta</taxon>
        <taxon>Pterygota</taxon>
        <taxon>Neoptera</taxon>
        <taxon>Paraneoptera</taxon>
        <taxon>Hemiptera</taxon>
        <taxon>Sternorrhyncha</taxon>
        <taxon>Aphidomorpha</taxon>
        <taxon>Aphidoidea</taxon>
        <taxon>Aphididae</taxon>
        <taxon>Macrosiphini</taxon>
        <taxon>Macrosiphum</taxon>
    </lineage>
</organism>
<dbReference type="EMBL" id="CARXXK010000003">
    <property type="protein sequence ID" value="CAI6363249.1"/>
    <property type="molecule type" value="Genomic_DNA"/>
</dbReference>
<dbReference type="Pfam" id="PF07690">
    <property type="entry name" value="MFS_1"/>
    <property type="match status" value="1"/>
</dbReference>
<reference evidence="7 8" key="1">
    <citation type="submission" date="2023-01" db="EMBL/GenBank/DDBJ databases">
        <authorList>
            <person name="Whitehead M."/>
        </authorList>
    </citation>
    <scope>NUCLEOTIDE SEQUENCE [LARGE SCALE GENOMIC DNA]</scope>
</reference>
<evidence type="ECO:0000256" key="6">
    <source>
        <dbReference type="SAM" id="Phobius"/>
    </source>
</evidence>
<protein>
    <recommendedName>
        <fullName evidence="9">Inorganic phosphate cotransporter</fullName>
    </recommendedName>
</protein>
<feature type="transmembrane region" description="Helical" evidence="6">
    <location>
        <begin position="440"/>
        <end position="459"/>
    </location>
</feature>
<dbReference type="AlphaFoldDB" id="A0AAV0X609"/>
<keyword evidence="4 6" id="KW-0472">Membrane</keyword>
<dbReference type="GO" id="GO:0022857">
    <property type="term" value="F:transmembrane transporter activity"/>
    <property type="evidence" value="ECO:0007669"/>
    <property type="project" value="InterPro"/>
</dbReference>
<keyword evidence="8" id="KW-1185">Reference proteome</keyword>
<feature type="region of interest" description="Disordered" evidence="5">
    <location>
        <begin position="132"/>
        <end position="151"/>
    </location>
</feature>
<dbReference type="GO" id="GO:0016020">
    <property type="term" value="C:membrane"/>
    <property type="evidence" value="ECO:0007669"/>
    <property type="project" value="UniProtKB-SubCell"/>
</dbReference>
<dbReference type="InterPro" id="IPR050382">
    <property type="entry name" value="MFS_Na/Anion_cotransporter"/>
</dbReference>
<dbReference type="SUPFAM" id="SSF103473">
    <property type="entry name" value="MFS general substrate transporter"/>
    <property type="match status" value="1"/>
</dbReference>
<proteinExistence type="predicted"/>
<feature type="transmembrane region" description="Helical" evidence="6">
    <location>
        <begin position="347"/>
        <end position="365"/>
    </location>
</feature>
<comment type="caution">
    <text evidence="7">The sequence shown here is derived from an EMBL/GenBank/DDBJ whole genome shotgun (WGS) entry which is preliminary data.</text>
</comment>
<dbReference type="PANTHER" id="PTHR11662">
    <property type="entry name" value="SOLUTE CARRIER FAMILY 17"/>
    <property type="match status" value="1"/>
</dbReference>
<keyword evidence="2 6" id="KW-0812">Transmembrane</keyword>
<gene>
    <name evidence="7" type="ORF">MEUPH1_LOCUS18223</name>
</gene>
<dbReference type="InterPro" id="IPR011701">
    <property type="entry name" value="MFS"/>
</dbReference>
<evidence type="ECO:0000256" key="2">
    <source>
        <dbReference type="ARBA" id="ARBA00022692"/>
    </source>
</evidence>
<comment type="subcellular location">
    <subcellularLocation>
        <location evidence="1">Membrane</location>
        <topology evidence="1">Multi-pass membrane protein</topology>
    </subcellularLocation>
</comment>
<evidence type="ECO:0000256" key="4">
    <source>
        <dbReference type="ARBA" id="ARBA00023136"/>
    </source>
</evidence>
<dbReference type="Gene3D" id="1.20.1250.20">
    <property type="entry name" value="MFS general substrate transporter like domains"/>
    <property type="match status" value="1"/>
</dbReference>